<proteinExistence type="predicted"/>
<dbReference type="OrthoDB" id="288896at2759"/>
<dbReference type="Gene3D" id="3.40.50.1820">
    <property type="entry name" value="alpha/beta hydrolase"/>
    <property type="match status" value="1"/>
</dbReference>
<evidence type="ECO:0000313" key="2">
    <source>
        <dbReference type="EMBL" id="OMJ77179.1"/>
    </source>
</evidence>
<protein>
    <recommendedName>
        <fullName evidence="4">AB hydrolase-1 domain-containing protein</fullName>
    </recommendedName>
</protein>
<feature type="transmembrane region" description="Helical" evidence="1">
    <location>
        <begin position="39"/>
        <end position="62"/>
    </location>
</feature>
<keyword evidence="3" id="KW-1185">Reference proteome</keyword>
<dbReference type="InterPro" id="IPR008536">
    <property type="entry name" value="DUF818"/>
</dbReference>
<sequence length="658" mass="75403">MVSLRKVKILATTAASCVILTLLSLAIIFFYYLSYLVTSLGSIALFTFMIWLILRLAVKILVFPGAFWFWKRSIEASFCVEMSNQIYYKFRDLRLYLLSIQNQERFSLQINSSVLIESLLERLSSIKNHDKISKPQEALLRKLEEMKKILQETMVIVNSTHSRSVWDWIQEKLSRPEPSDIVYEDYPDCNQAKKAINLCNDIEANLLKSCGPVKLTQKLQRWLFDDTLGSIHYLREDLLKRFNCEQIWLQCEKSKIDCLYMNNNPEGSTMLFCNPNAGFYEFAFYQSEWFEFYMKLGVNLMMWNYPGFGRTSGSPTIKKLLKHGEAIVTFLREVKKIKIIGVHGESLGGCVATHLANKCKLNFLFADRTFSSLSSAAYYNFGKIAYWGYRLARGDDTDSVQNFIESRCYKVVSCDSKDLMINDLASLKTGIAWNLSLSKIPKTHILTVEEMKNFYNALVRMHSLVSKLGNFNRESLNLNPTESYQKLSEDSELFEDERFREAVLKIKVVLSSIEAGGNSLLNVVKGKKPEVSLVTWVLLLDIWGSSIITARNSPVQAAADTIKVLIKELEQLKNVNGLKNEIGVLISALECIRLHLEIRLDSSDTRSLCTSQEFKQELDYEKAGYLIPLSCGHGGPFSLQERFAYEQHLLKARFTSYN</sequence>
<reference evidence="2 3" key="1">
    <citation type="submission" date="2016-11" db="EMBL/GenBank/DDBJ databases">
        <title>The macronuclear genome of Stentor coeruleus: a giant cell with tiny introns.</title>
        <authorList>
            <person name="Slabodnick M."/>
            <person name="Ruby J.G."/>
            <person name="Reiff S.B."/>
            <person name="Swart E.C."/>
            <person name="Gosai S."/>
            <person name="Prabakaran S."/>
            <person name="Witkowska E."/>
            <person name="Larue G.E."/>
            <person name="Fisher S."/>
            <person name="Freeman R.M."/>
            <person name="Gunawardena J."/>
            <person name="Chu W."/>
            <person name="Stover N.A."/>
            <person name="Gregory B.D."/>
            <person name="Nowacki M."/>
            <person name="Derisi J."/>
            <person name="Roy S.W."/>
            <person name="Marshall W.F."/>
            <person name="Sood P."/>
        </authorList>
    </citation>
    <scope>NUCLEOTIDE SEQUENCE [LARGE SCALE GENOMIC DNA]</scope>
    <source>
        <strain evidence="2">WM001</strain>
    </source>
</reference>
<dbReference type="PANTHER" id="PTHR12277">
    <property type="entry name" value="ALPHA/BETA HYDROLASE DOMAIN-CONTAINING PROTEIN"/>
    <property type="match status" value="1"/>
</dbReference>
<name>A0A1R2BK90_9CILI</name>
<keyword evidence="1" id="KW-1133">Transmembrane helix</keyword>
<gene>
    <name evidence="2" type="ORF">SteCoe_23288</name>
</gene>
<comment type="caution">
    <text evidence="2">The sequence shown here is derived from an EMBL/GenBank/DDBJ whole genome shotgun (WGS) entry which is preliminary data.</text>
</comment>
<evidence type="ECO:0008006" key="4">
    <source>
        <dbReference type="Google" id="ProtNLM"/>
    </source>
</evidence>
<dbReference type="PANTHER" id="PTHR12277:SF81">
    <property type="entry name" value="PROTEIN ABHD13"/>
    <property type="match status" value="1"/>
</dbReference>
<dbReference type="GO" id="GO:0016020">
    <property type="term" value="C:membrane"/>
    <property type="evidence" value="ECO:0007669"/>
    <property type="project" value="TreeGrafter"/>
</dbReference>
<organism evidence="2 3">
    <name type="scientific">Stentor coeruleus</name>
    <dbReference type="NCBI Taxonomy" id="5963"/>
    <lineage>
        <taxon>Eukaryota</taxon>
        <taxon>Sar</taxon>
        <taxon>Alveolata</taxon>
        <taxon>Ciliophora</taxon>
        <taxon>Postciliodesmatophora</taxon>
        <taxon>Heterotrichea</taxon>
        <taxon>Heterotrichida</taxon>
        <taxon>Stentoridae</taxon>
        <taxon>Stentor</taxon>
    </lineage>
</organism>
<dbReference type="SUPFAM" id="SSF53474">
    <property type="entry name" value="alpha/beta-Hydrolases"/>
    <property type="match status" value="1"/>
</dbReference>
<keyword evidence="1" id="KW-0472">Membrane</keyword>
<dbReference type="Pfam" id="PF05677">
    <property type="entry name" value="DUF818"/>
    <property type="match status" value="1"/>
</dbReference>
<accession>A0A1R2BK90</accession>
<keyword evidence="1" id="KW-0812">Transmembrane</keyword>
<feature type="transmembrane region" description="Helical" evidence="1">
    <location>
        <begin position="9"/>
        <end position="33"/>
    </location>
</feature>
<dbReference type="EMBL" id="MPUH01000589">
    <property type="protein sequence ID" value="OMJ77179.1"/>
    <property type="molecule type" value="Genomic_DNA"/>
</dbReference>
<evidence type="ECO:0000313" key="3">
    <source>
        <dbReference type="Proteomes" id="UP000187209"/>
    </source>
</evidence>
<dbReference type="InterPro" id="IPR029058">
    <property type="entry name" value="AB_hydrolase_fold"/>
</dbReference>
<dbReference type="Proteomes" id="UP000187209">
    <property type="component" value="Unassembled WGS sequence"/>
</dbReference>
<dbReference type="GO" id="GO:0008474">
    <property type="term" value="F:palmitoyl-(protein) hydrolase activity"/>
    <property type="evidence" value="ECO:0007669"/>
    <property type="project" value="TreeGrafter"/>
</dbReference>
<dbReference type="AlphaFoldDB" id="A0A1R2BK90"/>
<evidence type="ECO:0000256" key="1">
    <source>
        <dbReference type="SAM" id="Phobius"/>
    </source>
</evidence>